<dbReference type="Proteomes" id="UP000054217">
    <property type="component" value="Unassembled WGS sequence"/>
</dbReference>
<reference evidence="1 2" key="1">
    <citation type="submission" date="2014-04" db="EMBL/GenBank/DDBJ databases">
        <authorList>
            <consortium name="DOE Joint Genome Institute"/>
            <person name="Kuo A."/>
            <person name="Kohler A."/>
            <person name="Costa M.D."/>
            <person name="Nagy L.G."/>
            <person name="Floudas D."/>
            <person name="Copeland A."/>
            <person name="Barry K.W."/>
            <person name="Cichocki N."/>
            <person name="Veneault-Fourrey C."/>
            <person name="LaButti K."/>
            <person name="Lindquist E.A."/>
            <person name="Lipzen A."/>
            <person name="Lundell T."/>
            <person name="Morin E."/>
            <person name="Murat C."/>
            <person name="Sun H."/>
            <person name="Tunlid A."/>
            <person name="Henrissat B."/>
            <person name="Grigoriev I.V."/>
            <person name="Hibbett D.S."/>
            <person name="Martin F."/>
            <person name="Nordberg H.P."/>
            <person name="Cantor M.N."/>
            <person name="Hua S.X."/>
        </authorList>
    </citation>
    <scope>NUCLEOTIDE SEQUENCE [LARGE SCALE GENOMIC DNA]</scope>
    <source>
        <strain evidence="1 2">Marx 270</strain>
    </source>
</reference>
<reference evidence="2" key="2">
    <citation type="submission" date="2015-01" db="EMBL/GenBank/DDBJ databases">
        <title>Evolutionary Origins and Diversification of the Mycorrhizal Mutualists.</title>
        <authorList>
            <consortium name="DOE Joint Genome Institute"/>
            <consortium name="Mycorrhizal Genomics Consortium"/>
            <person name="Kohler A."/>
            <person name="Kuo A."/>
            <person name="Nagy L.G."/>
            <person name="Floudas D."/>
            <person name="Copeland A."/>
            <person name="Barry K.W."/>
            <person name="Cichocki N."/>
            <person name="Veneault-Fourrey C."/>
            <person name="LaButti K."/>
            <person name="Lindquist E.A."/>
            <person name="Lipzen A."/>
            <person name="Lundell T."/>
            <person name="Morin E."/>
            <person name="Murat C."/>
            <person name="Riley R."/>
            <person name="Ohm R."/>
            <person name="Sun H."/>
            <person name="Tunlid A."/>
            <person name="Henrissat B."/>
            <person name="Grigoriev I.V."/>
            <person name="Hibbett D.S."/>
            <person name="Martin F."/>
        </authorList>
    </citation>
    <scope>NUCLEOTIDE SEQUENCE [LARGE SCALE GENOMIC DNA]</scope>
    <source>
        <strain evidence="2">Marx 270</strain>
    </source>
</reference>
<keyword evidence="2" id="KW-1185">Reference proteome</keyword>
<protein>
    <submittedName>
        <fullName evidence="1">Uncharacterized protein</fullName>
    </submittedName>
</protein>
<dbReference type="Gene3D" id="3.50.50.60">
    <property type="entry name" value="FAD/NAD(P)-binding domain"/>
    <property type="match status" value="1"/>
</dbReference>
<name>A0A0C3JBH4_PISTI</name>
<dbReference type="STRING" id="870435.A0A0C3JBH4"/>
<dbReference type="InterPro" id="IPR036188">
    <property type="entry name" value="FAD/NAD-bd_sf"/>
</dbReference>
<organism evidence="1 2">
    <name type="scientific">Pisolithus tinctorius Marx 270</name>
    <dbReference type="NCBI Taxonomy" id="870435"/>
    <lineage>
        <taxon>Eukaryota</taxon>
        <taxon>Fungi</taxon>
        <taxon>Dikarya</taxon>
        <taxon>Basidiomycota</taxon>
        <taxon>Agaricomycotina</taxon>
        <taxon>Agaricomycetes</taxon>
        <taxon>Agaricomycetidae</taxon>
        <taxon>Boletales</taxon>
        <taxon>Sclerodermatineae</taxon>
        <taxon>Pisolithaceae</taxon>
        <taxon>Pisolithus</taxon>
    </lineage>
</organism>
<proteinExistence type="predicted"/>
<dbReference type="OrthoDB" id="5428726at2759"/>
<gene>
    <name evidence="1" type="ORF">M404DRAFT_482757</name>
</gene>
<dbReference type="InParanoid" id="A0A0C3JBH4"/>
<accession>A0A0C3JBH4</accession>
<dbReference type="EMBL" id="KN831963">
    <property type="protein sequence ID" value="KIO06433.1"/>
    <property type="molecule type" value="Genomic_DNA"/>
</dbReference>
<dbReference type="AlphaFoldDB" id="A0A0C3JBH4"/>
<sequence length="131" mass="13994">MGQLLGALRVEQRSHRGSVRLLSTGPSTACISKLFPTGSHTVAAQGGISAALGVSSCDVDESVNSGGAAWSAFGDGFWCVITGVFDAHAVDTDEALQVIFRKARRTLRGVYQHEYHIGLRPEPLWLLVTRA</sequence>
<dbReference type="HOGENOM" id="CLU_1928447_0_0_1"/>
<evidence type="ECO:0000313" key="1">
    <source>
        <dbReference type="EMBL" id="KIO06433.1"/>
    </source>
</evidence>
<evidence type="ECO:0000313" key="2">
    <source>
        <dbReference type="Proteomes" id="UP000054217"/>
    </source>
</evidence>